<dbReference type="STRING" id="869754.A0A1A0HFI5"/>
<dbReference type="GO" id="GO:0000225">
    <property type="term" value="F:N-acetylglucosaminylphosphatidylinositol deacetylase activity"/>
    <property type="evidence" value="ECO:0007669"/>
    <property type="project" value="UniProtKB-EC"/>
</dbReference>
<dbReference type="GO" id="GO:0016020">
    <property type="term" value="C:membrane"/>
    <property type="evidence" value="ECO:0007669"/>
    <property type="project" value="GOC"/>
</dbReference>
<comment type="caution">
    <text evidence="3">The sequence shown here is derived from an EMBL/GenBank/DDBJ whole genome shotgun (WGS) entry which is preliminary data.</text>
</comment>
<reference evidence="3 4" key="1">
    <citation type="submission" date="2016-05" db="EMBL/GenBank/DDBJ databases">
        <title>Comparative genomics of biotechnologically important yeasts.</title>
        <authorList>
            <consortium name="DOE Joint Genome Institute"/>
            <person name="Riley R."/>
            <person name="Haridas S."/>
            <person name="Wolfe K.H."/>
            <person name="Lopes M.R."/>
            <person name="Hittinger C.T."/>
            <person name="Goker M."/>
            <person name="Salamov A."/>
            <person name="Wisecaver J."/>
            <person name="Long T.M."/>
            <person name="Aerts A.L."/>
            <person name="Barry K."/>
            <person name="Choi C."/>
            <person name="Clum A."/>
            <person name="Coughlan A.Y."/>
            <person name="Deshpande S."/>
            <person name="Douglass A.P."/>
            <person name="Hanson S.J."/>
            <person name="Klenk H.-P."/>
            <person name="LaButti K."/>
            <person name="Lapidus A."/>
            <person name="Lindquist E."/>
            <person name="Lipzen A."/>
            <person name="Meier-kolthoff J.P."/>
            <person name="Ohm R.A."/>
            <person name="Otillar R.P."/>
            <person name="Pangilinan J."/>
            <person name="Peng Y."/>
            <person name="Rokas A."/>
            <person name="Rosa C.A."/>
            <person name="Scheuner C."/>
            <person name="Sibirny A.A."/>
            <person name="Slot J.C."/>
            <person name="Stielow J.B."/>
            <person name="Sun H."/>
            <person name="Kurtzman C.P."/>
            <person name="Blackwell M."/>
            <person name="Grigoriev I.V."/>
            <person name="Jeffries T.W."/>
        </authorList>
    </citation>
    <scope>NUCLEOTIDE SEQUENCE [LARGE SCALE GENOMIC DNA]</scope>
    <source>
        <strain evidence="3 4">NRRL YB-4993</strain>
    </source>
</reference>
<dbReference type="OrthoDB" id="440160at2759"/>
<accession>A0A1A0HFI5</accession>
<comment type="similarity">
    <text evidence="1">Belongs to the PIGL family.</text>
</comment>
<dbReference type="InterPro" id="IPR003737">
    <property type="entry name" value="GlcNAc_PI_deacetylase-related"/>
</dbReference>
<dbReference type="UniPathway" id="UPA00196"/>
<dbReference type="RefSeq" id="XP_018713242.1">
    <property type="nucleotide sequence ID" value="XM_018859334.1"/>
</dbReference>
<organism evidence="3 4">
    <name type="scientific">Metschnikowia bicuspidata var. bicuspidata NRRL YB-4993</name>
    <dbReference type="NCBI Taxonomy" id="869754"/>
    <lineage>
        <taxon>Eukaryota</taxon>
        <taxon>Fungi</taxon>
        <taxon>Dikarya</taxon>
        <taxon>Ascomycota</taxon>
        <taxon>Saccharomycotina</taxon>
        <taxon>Pichiomycetes</taxon>
        <taxon>Metschnikowiaceae</taxon>
        <taxon>Metschnikowia</taxon>
    </lineage>
</organism>
<dbReference type="SUPFAM" id="SSF102588">
    <property type="entry name" value="LmbE-like"/>
    <property type="match status" value="1"/>
</dbReference>
<evidence type="ECO:0000313" key="4">
    <source>
        <dbReference type="Proteomes" id="UP000092555"/>
    </source>
</evidence>
<dbReference type="GO" id="GO:0005783">
    <property type="term" value="C:endoplasmic reticulum"/>
    <property type="evidence" value="ECO:0007669"/>
    <property type="project" value="TreeGrafter"/>
</dbReference>
<evidence type="ECO:0000256" key="1">
    <source>
        <dbReference type="ARBA" id="ARBA00006066"/>
    </source>
</evidence>
<sequence length="309" mass="35392">MLFLVPKFLVRLFLGSFALWIILSTAIPQLLLKFLEPQIRDLHFTQTAYPYNSLTTPAPPPIRNSTVVFVIGHPDDEVMFFSPSLVELAKPKHHNRIKLLCFSRGDAVDVSFGGIRAQELRSSARIIGVEPHDVVVLDEFQDGMDVQWKAADVAETLRQQIGRAAETTVVITFDEQGVSSHPNHISLYHGCKEYFQTHVEPHAAARLYVLKSLNFWEKYSFTALTNVELLVDLVLKFFLNTLKININVSFFSAYSGRSLSSIKFYSDLNMLSLSYAAMAYGHYSQMVWFRYGWLMFSRYLTFNHLIQLH</sequence>
<dbReference type="InterPro" id="IPR024078">
    <property type="entry name" value="LmbE-like_dom_sf"/>
</dbReference>
<dbReference type="Gene3D" id="3.40.50.10320">
    <property type="entry name" value="LmbE-like"/>
    <property type="match status" value="1"/>
</dbReference>
<evidence type="ECO:0000313" key="3">
    <source>
        <dbReference type="EMBL" id="OBA22761.1"/>
    </source>
</evidence>
<dbReference type="GeneID" id="30032309"/>
<dbReference type="EC" id="3.5.1.89" evidence="2"/>
<gene>
    <name evidence="3" type="ORF">METBIDRAFT_92100</name>
</gene>
<dbReference type="GO" id="GO:0006506">
    <property type="term" value="P:GPI anchor biosynthetic process"/>
    <property type="evidence" value="ECO:0007669"/>
    <property type="project" value="UniProtKB-UniPathway"/>
</dbReference>
<dbReference type="Pfam" id="PF02585">
    <property type="entry name" value="PIG-L"/>
    <property type="match status" value="1"/>
</dbReference>
<keyword evidence="4" id="KW-1185">Reference proteome</keyword>
<protein>
    <recommendedName>
        <fullName evidence="2">N-acetylglucosaminylphosphatidylinositol deacetylase</fullName>
        <ecNumber evidence="2">3.5.1.89</ecNumber>
    </recommendedName>
</protein>
<name>A0A1A0HFI5_9ASCO</name>
<dbReference type="PANTHER" id="PTHR12993">
    <property type="entry name" value="N-ACETYLGLUCOSAMINYL-PHOSPHATIDYLINOSITOL DE-N-ACETYLASE-RELATED"/>
    <property type="match status" value="1"/>
</dbReference>
<dbReference type="Proteomes" id="UP000092555">
    <property type="component" value="Unassembled WGS sequence"/>
</dbReference>
<proteinExistence type="inferred from homology"/>
<dbReference type="EMBL" id="LXTC01000001">
    <property type="protein sequence ID" value="OBA22761.1"/>
    <property type="molecule type" value="Genomic_DNA"/>
</dbReference>
<dbReference type="AlphaFoldDB" id="A0A1A0HFI5"/>
<dbReference type="PANTHER" id="PTHR12993:SF11">
    <property type="entry name" value="N-ACETYLGLUCOSAMINYL-PHOSPHATIDYLINOSITOL DE-N-ACETYLASE"/>
    <property type="match status" value="1"/>
</dbReference>
<evidence type="ECO:0000256" key="2">
    <source>
        <dbReference type="ARBA" id="ARBA00012176"/>
    </source>
</evidence>